<feature type="compositionally biased region" description="Basic and acidic residues" evidence="1">
    <location>
        <begin position="25"/>
        <end position="37"/>
    </location>
</feature>
<organism evidence="2 3">
    <name type="scientific">Ensete ventricosum</name>
    <name type="common">Abyssinian banana</name>
    <name type="synonym">Musa ensete</name>
    <dbReference type="NCBI Taxonomy" id="4639"/>
    <lineage>
        <taxon>Eukaryota</taxon>
        <taxon>Viridiplantae</taxon>
        <taxon>Streptophyta</taxon>
        <taxon>Embryophyta</taxon>
        <taxon>Tracheophyta</taxon>
        <taxon>Spermatophyta</taxon>
        <taxon>Magnoliopsida</taxon>
        <taxon>Liliopsida</taxon>
        <taxon>Zingiberales</taxon>
        <taxon>Musaceae</taxon>
        <taxon>Ensete</taxon>
    </lineage>
</organism>
<evidence type="ECO:0000313" key="2">
    <source>
        <dbReference type="EMBL" id="KAJ8460438.1"/>
    </source>
</evidence>
<dbReference type="Proteomes" id="UP001222027">
    <property type="component" value="Unassembled WGS sequence"/>
</dbReference>
<dbReference type="AlphaFoldDB" id="A0AAV8PU44"/>
<gene>
    <name evidence="2" type="ORF">OPV22_033364</name>
</gene>
<reference evidence="2 3" key="1">
    <citation type="submission" date="2022-12" db="EMBL/GenBank/DDBJ databases">
        <title>Chromosome-scale assembly of the Ensete ventricosum genome.</title>
        <authorList>
            <person name="Dussert Y."/>
            <person name="Stocks J."/>
            <person name="Wendawek A."/>
            <person name="Woldeyes F."/>
            <person name="Nichols R.A."/>
            <person name="Borrell J.S."/>
        </authorList>
    </citation>
    <scope>NUCLEOTIDE SEQUENCE [LARGE SCALE GENOMIC DNA]</scope>
    <source>
        <strain evidence="3">cv. Maze</strain>
        <tissue evidence="2">Seeds</tissue>
    </source>
</reference>
<accession>A0AAV8PU44</accession>
<evidence type="ECO:0000256" key="1">
    <source>
        <dbReference type="SAM" id="MobiDB-lite"/>
    </source>
</evidence>
<sequence length="204" mass="22007">MTTVEEAITEGWGCTKESVEEAEGTEERAPTDNDSVRVAEGVEQQDGGVATGASQEEGRKKIDSITQEETEFQWTEVAGHAEEGSNASIPSLFHLHQKGMDQRKSGHASTPYTHAVVHASINNRMASSSSETFRCSTEKLFPSASSSSDSDLSNKDSDFKIPAYGEELGAACSQSALENGPSNNSTRKKANFDICFLDNVCYLL</sequence>
<evidence type="ECO:0000313" key="3">
    <source>
        <dbReference type="Proteomes" id="UP001222027"/>
    </source>
</evidence>
<keyword evidence="3" id="KW-1185">Reference proteome</keyword>
<feature type="region of interest" description="Disordered" evidence="1">
    <location>
        <begin position="1"/>
        <end position="37"/>
    </location>
</feature>
<protein>
    <submittedName>
        <fullName evidence="2">Uncharacterized protein</fullName>
    </submittedName>
</protein>
<comment type="caution">
    <text evidence="2">The sequence shown here is derived from an EMBL/GenBank/DDBJ whole genome shotgun (WGS) entry which is preliminary data.</text>
</comment>
<dbReference type="EMBL" id="JAQQAF010000009">
    <property type="protein sequence ID" value="KAJ8460438.1"/>
    <property type="molecule type" value="Genomic_DNA"/>
</dbReference>
<name>A0AAV8PU44_ENSVE</name>
<proteinExistence type="predicted"/>